<protein>
    <submittedName>
        <fullName evidence="2">Uncharacterized protein</fullName>
    </submittedName>
</protein>
<dbReference type="RefSeq" id="WP_346176947.1">
    <property type="nucleotide sequence ID" value="NZ_BAAASD010000026.1"/>
</dbReference>
<name>A0ABN3GPH1_9ACTN</name>
<keyword evidence="3" id="KW-1185">Reference proteome</keyword>
<evidence type="ECO:0000313" key="2">
    <source>
        <dbReference type="EMBL" id="GAA2357484.1"/>
    </source>
</evidence>
<organism evidence="2 3">
    <name type="scientific">Streptomyces cuspidosporus</name>
    <dbReference type="NCBI Taxonomy" id="66882"/>
    <lineage>
        <taxon>Bacteria</taxon>
        <taxon>Bacillati</taxon>
        <taxon>Actinomycetota</taxon>
        <taxon>Actinomycetes</taxon>
        <taxon>Kitasatosporales</taxon>
        <taxon>Streptomycetaceae</taxon>
        <taxon>Streptomyces</taxon>
    </lineage>
</organism>
<evidence type="ECO:0000256" key="1">
    <source>
        <dbReference type="SAM" id="MobiDB-lite"/>
    </source>
</evidence>
<gene>
    <name evidence="2" type="ORF">GCM10010246_53730</name>
</gene>
<accession>A0ABN3GPH1</accession>
<sequence>MGSLNIGAFTRDPRGLARVACAYASVLLTRRPRRGPGALAGPDAPSAFPSR</sequence>
<comment type="caution">
    <text evidence="2">The sequence shown here is derived from an EMBL/GenBank/DDBJ whole genome shotgun (WGS) entry which is preliminary data.</text>
</comment>
<dbReference type="Proteomes" id="UP001500253">
    <property type="component" value="Unassembled WGS sequence"/>
</dbReference>
<feature type="compositionally biased region" description="Low complexity" evidence="1">
    <location>
        <begin position="35"/>
        <end position="45"/>
    </location>
</feature>
<reference evidence="2 3" key="1">
    <citation type="journal article" date="2019" name="Int. J. Syst. Evol. Microbiol.">
        <title>The Global Catalogue of Microorganisms (GCM) 10K type strain sequencing project: providing services to taxonomists for standard genome sequencing and annotation.</title>
        <authorList>
            <consortium name="The Broad Institute Genomics Platform"/>
            <consortium name="The Broad Institute Genome Sequencing Center for Infectious Disease"/>
            <person name="Wu L."/>
            <person name="Ma J."/>
        </authorList>
    </citation>
    <scope>NUCLEOTIDE SEQUENCE [LARGE SCALE GENOMIC DNA]</scope>
    <source>
        <strain evidence="2 3">JCM 4316</strain>
    </source>
</reference>
<proteinExistence type="predicted"/>
<evidence type="ECO:0000313" key="3">
    <source>
        <dbReference type="Proteomes" id="UP001500253"/>
    </source>
</evidence>
<dbReference type="EMBL" id="BAAASD010000026">
    <property type="protein sequence ID" value="GAA2357484.1"/>
    <property type="molecule type" value="Genomic_DNA"/>
</dbReference>
<feature type="region of interest" description="Disordered" evidence="1">
    <location>
        <begin position="32"/>
        <end position="51"/>
    </location>
</feature>